<evidence type="ECO:0000313" key="3">
    <source>
        <dbReference type="Proteomes" id="UP000626109"/>
    </source>
</evidence>
<feature type="domain" description="GAF" evidence="1">
    <location>
        <begin position="5"/>
        <end position="116"/>
    </location>
</feature>
<accession>A0A813L3T0</accession>
<gene>
    <name evidence="2" type="ORF">PGLA2088_LOCUS39436</name>
</gene>
<dbReference type="InterPro" id="IPR029016">
    <property type="entry name" value="GAF-like_dom_sf"/>
</dbReference>
<dbReference type="Gene3D" id="3.30.450.40">
    <property type="match status" value="1"/>
</dbReference>
<dbReference type="PANTHER" id="PTHR43102">
    <property type="entry name" value="SLR1143 PROTEIN"/>
    <property type="match status" value="1"/>
</dbReference>
<proteinExistence type="predicted"/>
<dbReference type="Pfam" id="PF01590">
    <property type="entry name" value="GAF"/>
    <property type="match status" value="1"/>
</dbReference>
<dbReference type="InterPro" id="IPR003018">
    <property type="entry name" value="GAF"/>
</dbReference>
<comment type="caution">
    <text evidence="2">The sequence shown here is derived from an EMBL/GenBank/DDBJ whole genome shotgun (WGS) entry which is preliminary data.</text>
</comment>
<dbReference type="AlphaFoldDB" id="A0A813L3T0"/>
<dbReference type="SUPFAM" id="SSF55781">
    <property type="entry name" value="GAF domain-like"/>
    <property type="match status" value="1"/>
</dbReference>
<dbReference type="EMBL" id="CAJNNW010033120">
    <property type="protein sequence ID" value="CAE8717216.1"/>
    <property type="molecule type" value="Genomic_DNA"/>
</dbReference>
<protein>
    <recommendedName>
        <fullName evidence="1">GAF domain-containing protein</fullName>
    </recommendedName>
</protein>
<reference evidence="2" key="1">
    <citation type="submission" date="2021-02" db="EMBL/GenBank/DDBJ databases">
        <authorList>
            <person name="Dougan E. K."/>
            <person name="Rhodes N."/>
            <person name="Thang M."/>
            <person name="Chan C."/>
        </authorList>
    </citation>
    <scope>NUCLEOTIDE SEQUENCE</scope>
</reference>
<feature type="non-terminal residue" evidence="2">
    <location>
        <position position="280"/>
    </location>
</feature>
<feature type="non-terminal residue" evidence="2">
    <location>
        <position position="1"/>
    </location>
</feature>
<sequence length="280" mass="31364">VPICLVSLIDKDRQWFKSKVGLEPDETSRQLSFCAFALIPEEKDCAQTLIIEDAHRDPRFAQNPLVLGDPKIRFYAGCPLITSEGHRLGTLCAIDRVPRVLSAQQVQILSNFAQLTVQVLDKKSLTEAKMPDVMRMLENNKDMPLDFTGGPLRLMRMKQALHESVLLVWAKGDSMDWPMVYANEVWAEMTGVIVTPPRKFPGKVQVKLPEGMSGEGRSLWDHLGLKSVDSDQIIHLWKMVRGDTATSGDLLAVSATVMKKPVPGQRPERIDVSCRFMPAE</sequence>
<organism evidence="2 3">
    <name type="scientific">Polarella glacialis</name>
    <name type="common">Dinoflagellate</name>
    <dbReference type="NCBI Taxonomy" id="89957"/>
    <lineage>
        <taxon>Eukaryota</taxon>
        <taxon>Sar</taxon>
        <taxon>Alveolata</taxon>
        <taxon>Dinophyceae</taxon>
        <taxon>Suessiales</taxon>
        <taxon>Suessiaceae</taxon>
        <taxon>Polarella</taxon>
    </lineage>
</organism>
<dbReference type="PANTHER" id="PTHR43102:SF2">
    <property type="entry name" value="GAF DOMAIN-CONTAINING PROTEIN"/>
    <property type="match status" value="1"/>
</dbReference>
<dbReference type="Proteomes" id="UP000626109">
    <property type="component" value="Unassembled WGS sequence"/>
</dbReference>
<evidence type="ECO:0000259" key="1">
    <source>
        <dbReference type="Pfam" id="PF01590"/>
    </source>
</evidence>
<evidence type="ECO:0000313" key="2">
    <source>
        <dbReference type="EMBL" id="CAE8717216.1"/>
    </source>
</evidence>
<name>A0A813L3T0_POLGL</name>